<accession>A0A381ZE90</accession>
<organism evidence="1">
    <name type="scientific">marine metagenome</name>
    <dbReference type="NCBI Taxonomy" id="408172"/>
    <lineage>
        <taxon>unclassified sequences</taxon>
        <taxon>metagenomes</taxon>
        <taxon>ecological metagenomes</taxon>
    </lineage>
</organism>
<protein>
    <recommendedName>
        <fullName evidence="2">Luciferase-like domain-containing protein</fullName>
    </recommendedName>
</protein>
<gene>
    <name evidence="1" type="ORF">METZ01_LOCUS140125</name>
</gene>
<feature type="non-terminal residue" evidence="1">
    <location>
        <position position="49"/>
    </location>
</feature>
<name>A0A381ZE90_9ZZZZ</name>
<reference evidence="1" key="1">
    <citation type="submission" date="2018-05" db="EMBL/GenBank/DDBJ databases">
        <authorList>
            <person name="Lanie J.A."/>
            <person name="Ng W.-L."/>
            <person name="Kazmierczak K.M."/>
            <person name="Andrzejewski T.M."/>
            <person name="Davidsen T.M."/>
            <person name="Wayne K.J."/>
            <person name="Tettelin H."/>
            <person name="Glass J.I."/>
            <person name="Rusch D."/>
            <person name="Podicherti R."/>
            <person name="Tsui H.-C.T."/>
            <person name="Winkler M.E."/>
        </authorList>
    </citation>
    <scope>NUCLEOTIDE SEQUENCE</scope>
</reference>
<proteinExistence type="predicted"/>
<sequence>MDFSYFNNITNFRPAKPYAEILDNAREISQYIDRNKGWKVVWFSEHHLS</sequence>
<evidence type="ECO:0008006" key="2">
    <source>
        <dbReference type="Google" id="ProtNLM"/>
    </source>
</evidence>
<dbReference type="EMBL" id="UINC01020887">
    <property type="protein sequence ID" value="SVA87271.1"/>
    <property type="molecule type" value="Genomic_DNA"/>
</dbReference>
<dbReference type="AlphaFoldDB" id="A0A381ZE90"/>
<evidence type="ECO:0000313" key="1">
    <source>
        <dbReference type="EMBL" id="SVA87271.1"/>
    </source>
</evidence>